<dbReference type="AlphaFoldDB" id="A0A517WKA4"/>
<evidence type="ECO:0000259" key="2">
    <source>
        <dbReference type="Pfam" id="PF08388"/>
    </source>
</evidence>
<organism evidence="3 4">
    <name type="scientific">Gimesia chilikensis</name>
    <dbReference type="NCBI Taxonomy" id="2605989"/>
    <lineage>
        <taxon>Bacteria</taxon>
        <taxon>Pseudomonadati</taxon>
        <taxon>Planctomycetota</taxon>
        <taxon>Planctomycetia</taxon>
        <taxon>Planctomycetales</taxon>
        <taxon>Planctomycetaceae</taxon>
        <taxon>Gimesia</taxon>
    </lineage>
</organism>
<gene>
    <name evidence="3" type="ORF">V6x_54330</name>
</gene>
<name>A0A517WKA4_9PLAN</name>
<dbReference type="Proteomes" id="UP000320722">
    <property type="component" value="Chromosome"/>
</dbReference>
<keyword evidence="1" id="KW-0812">Transmembrane</keyword>
<evidence type="ECO:0000313" key="3">
    <source>
        <dbReference type="EMBL" id="QDU05692.1"/>
    </source>
</evidence>
<accession>A0A517WKA4</accession>
<keyword evidence="1" id="KW-1133">Transmembrane helix</keyword>
<proteinExistence type="predicted"/>
<feature type="transmembrane region" description="Helical" evidence="1">
    <location>
        <begin position="72"/>
        <end position="92"/>
    </location>
</feature>
<dbReference type="InterPro" id="IPR013597">
    <property type="entry name" value="Mat_intron_G2"/>
</dbReference>
<dbReference type="EMBL" id="CP036347">
    <property type="protein sequence ID" value="QDU05692.1"/>
    <property type="molecule type" value="Genomic_DNA"/>
</dbReference>
<evidence type="ECO:0000256" key="1">
    <source>
        <dbReference type="SAM" id="Phobius"/>
    </source>
</evidence>
<reference evidence="3 4" key="1">
    <citation type="submission" date="2019-02" db="EMBL/GenBank/DDBJ databases">
        <title>Deep-cultivation of Planctomycetes and their phenomic and genomic characterization uncovers novel biology.</title>
        <authorList>
            <person name="Wiegand S."/>
            <person name="Jogler M."/>
            <person name="Boedeker C."/>
            <person name="Pinto D."/>
            <person name="Vollmers J."/>
            <person name="Rivas-Marin E."/>
            <person name="Kohn T."/>
            <person name="Peeters S.H."/>
            <person name="Heuer A."/>
            <person name="Rast P."/>
            <person name="Oberbeckmann S."/>
            <person name="Bunk B."/>
            <person name="Jeske O."/>
            <person name="Meyerdierks A."/>
            <person name="Storesund J.E."/>
            <person name="Kallscheuer N."/>
            <person name="Luecker S."/>
            <person name="Lage O.M."/>
            <person name="Pohl T."/>
            <person name="Merkel B.J."/>
            <person name="Hornburger P."/>
            <person name="Mueller R.-W."/>
            <person name="Bruemmer F."/>
            <person name="Labrenz M."/>
            <person name="Spormann A.M."/>
            <person name="Op den Camp H."/>
            <person name="Overmann J."/>
            <person name="Amann R."/>
            <person name="Jetten M.S.M."/>
            <person name="Mascher T."/>
            <person name="Medema M.H."/>
            <person name="Devos D.P."/>
            <person name="Kaster A.-K."/>
            <person name="Ovreas L."/>
            <person name="Rohde M."/>
            <person name="Galperin M.Y."/>
            <person name="Jogler C."/>
        </authorList>
    </citation>
    <scope>NUCLEOTIDE SEQUENCE [LARGE SCALE GENOMIC DNA]</scope>
    <source>
        <strain evidence="3 4">V6</strain>
    </source>
</reference>
<dbReference type="Pfam" id="PF08388">
    <property type="entry name" value="GIIM"/>
    <property type="match status" value="1"/>
</dbReference>
<feature type="domain" description="Group II intron maturase-specific" evidence="2">
    <location>
        <begin position="40"/>
        <end position="117"/>
    </location>
</feature>
<sequence>MSNEEKSSVSAPFDLTFLGFRLRKDSKWIMMIRISNRTARRMSVRIRELTPRNWGGSFDSCVAQVNRYLNVWIGYFCLCTGVGSFSGFDAHIRRRLRPILVRQKKRPRHLFRHLLRRGVSQGLAWKSAYRIRGHWKRSASFGIHKA</sequence>
<keyword evidence="1" id="KW-0472">Membrane</keyword>
<protein>
    <submittedName>
        <fullName evidence="3">Group II intron, maturase-specific domain</fullName>
    </submittedName>
</protein>
<evidence type="ECO:0000313" key="4">
    <source>
        <dbReference type="Proteomes" id="UP000320722"/>
    </source>
</evidence>